<dbReference type="EMBL" id="JBHRSL010000004">
    <property type="protein sequence ID" value="MFC3051717.1"/>
    <property type="molecule type" value="Genomic_DNA"/>
</dbReference>
<accession>A0ABV7D4X5</accession>
<name>A0ABV7D4X5_9PROT</name>
<gene>
    <name evidence="1" type="ORF">ACFOKA_07365</name>
</gene>
<reference evidence="2" key="1">
    <citation type="journal article" date="2019" name="Int. J. Syst. Evol. Microbiol.">
        <title>The Global Catalogue of Microorganisms (GCM) 10K type strain sequencing project: providing services to taxonomists for standard genome sequencing and annotation.</title>
        <authorList>
            <consortium name="The Broad Institute Genomics Platform"/>
            <consortium name="The Broad Institute Genome Sequencing Center for Infectious Disease"/>
            <person name="Wu L."/>
            <person name="Ma J."/>
        </authorList>
    </citation>
    <scope>NUCLEOTIDE SEQUENCE [LARGE SCALE GENOMIC DNA]</scope>
    <source>
        <strain evidence="2">KCTC 62164</strain>
    </source>
</reference>
<protein>
    <submittedName>
        <fullName evidence="1">Uncharacterized protein</fullName>
    </submittedName>
</protein>
<proteinExistence type="predicted"/>
<evidence type="ECO:0000313" key="2">
    <source>
        <dbReference type="Proteomes" id="UP001595444"/>
    </source>
</evidence>
<sequence>MSALADYRKLTGSDFLASRFGVFGMLHPQKILLARRPLKRFFLLGRARLRCLDIEALTTQRGGVRGAVEVRIRYFTIWGREIKQAEQTQLLFADPVNNAGLQRIWLSGRKGGPLALFSIARTSNGAPVGITSSFQLKHHSVDVEDVAVAEILRCRDELLLLSAYEKAEDDGAPERALRILARLAFLWQKPSTQRAMTYIRDVRQLVAHGFKVKGVKALVGHAGSGTYKYVSLFAAVKGSDVLLSRKIAYEAQRLAVEMQKSGSDTVEVAEGSDLLIRLIVAYNLGVKISVQTTHMGTLPLWVSEVEAAEFVETVKKLH</sequence>
<evidence type="ECO:0000313" key="1">
    <source>
        <dbReference type="EMBL" id="MFC3051717.1"/>
    </source>
</evidence>
<keyword evidence="2" id="KW-1185">Reference proteome</keyword>
<comment type="caution">
    <text evidence="1">The sequence shown here is derived from an EMBL/GenBank/DDBJ whole genome shotgun (WGS) entry which is preliminary data.</text>
</comment>
<dbReference type="Proteomes" id="UP001595444">
    <property type="component" value="Unassembled WGS sequence"/>
</dbReference>
<dbReference type="RefSeq" id="WP_194215189.1">
    <property type="nucleotide sequence ID" value="NZ_CP061205.1"/>
</dbReference>
<organism evidence="1 2">
    <name type="scientific">Kordiimonas pumila</name>
    <dbReference type="NCBI Taxonomy" id="2161677"/>
    <lineage>
        <taxon>Bacteria</taxon>
        <taxon>Pseudomonadati</taxon>
        <taxon>Pseudomonadota</taxon>
        <taxon>Alphaproteobacteria</taxon>
        <taxon>Kordiimonadales</taxon>
        <taxon>Kordiimonadaceae</taxon>
        <taxon>Kordiimonas</taxon>
    </lineage>
</organism>